<dbReference type="SUPFAM" id="SSF101874">
    <property type="entry name" value="YceI-like"/>
    <property type="match status" value="1"/>
</dbReference>
<evidence type="ECO:0000256" key="1">
    <source>
        <dbReference type="SAM" id="SignalP"/>
    </source>
</evidence>
<keyword evidence="1" id="KW-0732">Signal</keyword>
<comment type="caution">
    <text evidence="3">The sequence shown here is derived from an EMBL/GenBank/DDBJ whole genome shotgun (WGS) entry which is preliminary data.</text>
</comment>
<protein>
    <recommendedName>
        <fullName evidence="2">Lipid/polyisoprenoid-binding YceI-like domain-containing protein</fullName>
    </recommendedName>
</protein>
<sequence>MLCRSCAACYLACSGGCPMHRTLVVLFLCLATPALAAPANYTLEPAKSTVGFSTDFGPDHITGHMPVTRAELTLDFQRVANSKVAVTLNVANADASFPFATQAMKGPKVLDAGSHPDITFASTSIAPDGDGATVQGNVTIRGVTRPMTLKASIYRQQGTEAGDLSHLTVRLVGSVQRSDFGATGWSDMVGDTVQLDIVARIARVN</sequence>
<dbReference type="AlphaFoldDB" id="A0A2W5SB45"/>
<feature type="chain" id="PRO_5015840499" description="Lipid/polyisoprenoid-binding YceI-like domain-containing protein" evidence="1">
    <location>
        <begin position="37"/>
        <end position="205"/>
    </location>
</feature>
<name>A0A2W5SB45_CERSP</name>
<dbReference type="PANTHER" id="PTHR34406">
    <property type="entry name" value="PROTEIN YCEI"/>
    <property type="match status" value="1"/>
</dbReference>
<proteinExistence type="predicted"/>
<dbReference type="InterPro" id="IPR007372">
    <property type="entry name" value="Lipid/polyisoprenoid-bd_YceI"/>
</dbReference>
<accession>A0A2W5SB45</accession>
<dbReference type="EMBL" id="QFQS01000001">
    <property type="protein sequence ID" value="PZR00242.1"/>
    <property type="molecule type" value="Genomic_DNA"/>
</dbReference>
<gene>
    <name evidence="3" type="ORF">DI533_06550</name>
</gene>
<dbReference type="InterPro" id="IPR036761">
    <property type="entry name" value="TTHA0802/YceI-like_sf"/>
</dbReference>
<feature type="signal peptide" evidence="1">
    <location>
        <begin position="1"/>
        <end position="36"/>
    </location>
</feature>
<reference evidence="3 4" key="1">
    <citation type="submission" date="2017-08" db="EMBL/GenBank/DDBJ databases">
        <title>Infants hospitalized years apart are colonized by the same room-sourced microbial strains.</title>
        <authorList>
            <person name="Brooks B."/>
            <person name="Olm M.R."/>
            <person name="Firek B.A."/>
            <person name="Baker R."/>
            <person name="Thomas B.C."/>
            <person name="Morowitz M.J."/>
            <person name="Banfield J.F."/>
        </authorList>
    </citation>
    <scope>NUCLEOTIDE SEQUENCE [LARGE SCALE GENOMIC DNA]</scope>
    <source>
        <strain evidence="3">S2_003_000_R2_11</strain>
    </source>
</reference>
<organism evidence="3 4">
    <name type="scientific">Cereibacter sphaeroides</name>
    <name type="common">Rhodobacter sphaeroides</name>
    <dbReference type="NCBI Taxonomy" id="1063"/>
    <lineage>
        <taxon>Bacteria</taxon>
        <taxon>Pseudomonadati</taxon>
        <taxon>Pseudomonadota</taxon>
        <taxon>Alphaproteobacteria</taxon>
        <taxon>Rhodobacterales</taxon>
        <taxon>Paracoccaceae</taxon>
        <taxon>Cereibacter</taxon>
    </lineage>
</organism>
<evidence type="ECO:0000313" key="3">
    <source>
        <dbReference type="EMBL" id="PZR00242.1"/>
    </source>
</evidence>
<dbReference type="Pfam" id="PF04264">
    <property type="entry name" value="YceI"/>
    <property type="match status" value="1"/>
</dbReference>
<dbReference type="Gene3D" id="2.40.128.110">
    <property type="entry name" value="Lipid/polyisoprenoid-binding, YceI-like"/>
    <property type="match status" value="1"/>
</dbReference>
<dbReference type="SMART" id="SM00867">
    <property type="entry name" value="YceI"/>
    <property type="match status" value="1"/>
</dbReference>
<evidence type="ECO:0000259" key="2">
    <source>
        <dbReference type="SMART" id="SM00867"/>
    </source>
</evidence>
<evidence type="ECO:0000313" key="4">
    <source>
        <dbReference type="Proteomes" id="UP000248975"/>
    </source>
</evidence>
<dbReference type="PANTHER" id="PTHR34406:SF1">
    <property type="entry name" value="PROTEIN YCEI"/>
    <property type="match status" value="1"/>
</dbReference>
<dbReference type="Proteomes" id="UP000248975">
    <property type="component" value="Unassembled WGS sequence"/>
</dbReference>
<feature type="domain" description="Lipid/polyisoprenoid-binding YceI-like" evidence="2">
    <location>
        <begin position="40"/>
        <end position="202"/>
    </location>
</feature>